<evidence type="ECO:0000259" key="10">
    <source>
        <dbReference type="Pfam" id="PF02870"/>
    </source>
</evidence>
<dbReference type="GO" id="GO:0003908">
    <property type="term" value="F:methylated-DNA-[protein]-cysteine S-methyltransferase activity"/>
    <property type="evidence" value="ECO:0007669"/>
    <property type="project" value="UniProtKB-UniRule"/>
</dbReference>
<evidence type="ECO:0000256" key="6">
    <source>
        <dbReference type="ARBA" id="ARBA00023204"/>
    </source>
</evidence>
<evidence type="ECO:0000256" key="3">
    <source>
        <dbReference type="ARBA" id="ARBA00022603"/>
    </source>
</evidence>
<dbReference type="AlphaFoldDB" id="A0A1Q6FCB7"/>
<evidence type="ECO:0000256" key="2">
    <source>
        <dbReference type="ARBA" id="ARBA00022490"/>
    </source>
</evidence>
<dbReference type="STRING" id="28117.BHV66_00045"/>
<dbReference type="SUPFAM" id="SSF46767">
    <property type="entry name" value="Methylated DNA-protein cysteine methyltransferase, C-terminal domain"/>
    <property type="match status" value="1"/>
</dbReference>
<dbReference type="Gene3D" id="1.10.10.10">
    <property type="entry name" value="Winged helix-like DNA-binding domain superfamily/Winged helix DNA-binding domain"/>
    <property type="match status" value="1"/>
</dbReference>
<accession>A0A1Q6FCB7</accession>
<dbReference type="FunFam" id="1.10.10.10:FF:000337">
    <property type="entry name" value="Methylated-DNA--protein-cysteine methyltransferase"/>
    <property type="match status" value="1"/>
</dbReference>
<comment type="similarity">
    <text evidence="8">Belongs to the MGMT family.</text>
</comment>
<dbReference type="EC" id="2.1.1.63" evidence="8"/>
<evidence type="ECO:0000256" key="5">
    <source>
        <dbReference type="ARBA" id="ARBA00022763"/>
    </source>
</evidence>
<dbReference type="Proteomes" id="UP000187417">
    <property type="component" value="Unassembled WGS sequence"/>
</dbReference>
<comment type="catalytic activity">
    <reaction evidence="1 8">
        <text>a 4-O-methyl-thymidine in DNA + L-cysteinyl-[protein] = a thymidine in DNA + S-methyl-L-cysteinyl-[protein]</text>
        <dbReference type="Rhea" id="RHEA:53428"/>
        <dbReference type="Rhea" id="RHEA-COMP:10131"/>
        <dbReference type="Rhea" id="RHEA-COMP:10132"/>
        <dbReference type="Rhea" id="RHEA-COMP:13555"/>
        <dbReference type="Rhea" id="RHEA-COMP:13556"/>
        <dbReference type="ChEBI" id="CHEBI:29950"/>
        <dbReference type="ChEBI" id="CHEBI:82612"/>
        <dbReference type="ChEBI" id="CHEBI:137386"/>
        <dbReference type="ChEBI" id="CHEBI:137387"/>
        <dbReference type="EC" id="2.1.1.63"/>
    </reaction>
</comment>
<evidence type="ECO:0000256" key="8">
    <source>
        <dbReference type="HAMAP-Rule" id="MF_00772"/>
    </source>
</evidence>
<dbReference type="Pfam" id="PF02870">
    <property type="entry name" value="Methyltransf_1N"/>
    <property type="match status" value="1"/>
</dbReference>
<evidence type="ECO:0000259" key="9">
    <source>
        <dbReference type="Pfam" id="PF01035"/>
    </source>
</evidence>
<dbReference type="InterPro" id="IPR036388">
    <property type="entry name" value="WH-like_DNA-bd_sf"/>
</dbReference>
<dbReference type="Gene3D" id="3.30.160.70">
    <property type="entry name" value="Methylated DNA-protein cysteine methyltransferase domain"/>
    <property type="match status" value="1"/>
</dbReference>
<reference evidence="11 12" key="1">
    <citation type="journal article" date="2016" name="Nat. Biotechnol.">
        <title>Measurement of bacterial replication rates in microbial communities.</title>
        <authorList>
            <person name="Brown C.T."/>
            <person name="Olm M.R."/>
            <person name="Thomas B.C."/>
            <person name="Banfield J.F."/>
        </authorList>
    </citation>
    <scope>NUCLEOTIDE SEQUENCE [LARGE SCALE GENOMIC DNA]</scope>
    <source>
        <strain evidence="11">CAG:67_53_122</strain>
    </source>
</reference>
<dbReference type="InterPro" id="IPR008332">
    <property type="entry name" value="MethylG_MeTrfase_N"/>
</dbReference>
<name>A0A1Q6FCB7_9BACT</name>
<dbReference type="HAMAP" id="MF_00772">
    <property type="entry name" value="OGT"/>
    <property type="match status" value="1"/>
</dbReference>
<comment type="subcellular location">
    <subcellularLocation>
        <location evidence="8">Cytoplasm</location>
    </subcellularLocation>
</comment>
<keyword evidence="5 8" id="KW-0227">DNA damage</keyword>
<comment type="function">
    <text evidence="8">Involved in the cellular defense against the biological effects of O6-methylguanine (O6-MeG) and O4-methylthymine (O4-MeT) in DNA. Repairs the methylated nucleobase in DNA by stoichiometrically transferring the methyl group to a cysteine residue in the enzyme. This is a suicide reaction: the enzyme is irreversibly inactivated.</text>
</comment>
<dbReference type="CDD" id="cd06445">
    <property type="entry name" value="ATase"/>
    <property type="match status" value="1"/>
</dbReference>
<feature type="active site" description="Nucleophile; methyl group acceptor" evidence="8">
    <location>
        <position position="123"/>
    </location>
</feature>
<evidence type="ECO:0000256" key="4">
    <source>
        <dbReference type="ARBA" id="ARBA00022679"/>
    </source>
</evidence>
<dbReference type="PANTHER" id="PTHR10815">
    <property type="entry name" value="METHYLATED-DNA--PROTEIN-CYSTEINE METHYLTRANSFERASE"/>
    <property type="match status" value="1"/>
</dbReference>
<dbReference type="NCBIfam" id="TIGR00589">
    <property type="entry name" value="ogt"/>
    <property type="match status" value="1"/>
</dbReference>
<dbReference type="PROSITE" id="PS00374">
    <property type="entry name" value="MGMT"/>
    <property type="match status" value="1"/>
</dbReference>
<dbReference type="PANTHER" id="PTHR10815:SF5">
    <property type="entry name" value="METHYLATED-DNA--PROTEIN-CYSTEINE METHYLTRANSFERASE"/>
    <property type="match status" value="1"/>
</dbReference>
<comment type="catalytic activity">
    <reaction evidence="7 8">
        <text>a 6-O-methyl-2'-deoxyguanosine in DNA + L-cysteinyl-[protein] = S-methyl-L-cysteinyl-[protein] + a 2'-deoxyguanosine in DNA</text>
        <dbReference type="Rhea" id="RHEA:24000"/>
        <dbReference type="Rhea" id="RHEA-COMP:10131"/>
        <dbReference type="Rhea" id="RHEA-COMP:10132"/>
        <dbReference type="Rhea" id="RHEA-COMP:11367"/>
        <dbReference type="Rhea" id="RHEA-COMP:11368"/>
        <dbReference type="ChEBI" id="CHEBI:29950"/>
        <dbReference type="ChEBI" id="CHEBI:82612"/>
        <dbReference type="ChEBI" id="CHEBI:85445"/>
        <dbReference type="ChEBI" id="CHEBI:85448"/>
        <dbReference type="EC" id="2.1.1.63"/>
    </reaction>
</comment>
<dbReference type="EMBL" id="MNQH01000001">
    <property type="protein sequence ID" value="OKY96509.1"/>
    <property type="molecule type" value="Genomic_DNA"/>
</dbReference>
<dbReference type="InterPro" id="IPR001497">
    <property type="entry name" value="MethylDNA_cys_MeTrfase_AS"/>
</dbReference>
<evidence type="ECO:0000256" key="1">
    <source>
        <dbReference type="ARBA" id="ARBA00001286"/>
    </source>
</evidence>
<protein>
    <recommendedName>
        <fullName evidence="8">Methylated-DNA--protein-cysteine methyltransferase</fullName>
        <ecNumber evidence="8">2.1.1.63</ecNumber>
    </recommendedName>
    <alternativeName>
        <fullName evidence="8">6-O-methylguanine-DNA methyltransferase</fullName>
        <shortName evidence="8">MGMT</shortName>
    </alternativeName>
    <alternativeName>
        <fullName evidence="8">O-6-methylguanine-DNA-alkyltransferase</fullName>
    </alternativeName>
</protein>
<comment type="caution">
    <text evidence="11">The sequence shown here is derived from an EMBL/GenBank/DDBJ whole genome shotgun (WGS) entry which is preliminary data.</text>
</comment>
<feature type="domain" description="Methylguanine DNA methyltransferase ribonuclease-like" evidence="10">
    <location>
        <begin position="8"/>
        <end position="68"/>
    </location>
</feature>
<evidence type="ECO:0000313" key="12">
    <source>
        <dbReference type="Proteomes" id="UP000187417"/>
    </source>
</evidence>
<dbReference type="SUPFAM" id="SSF53155">
    <property type="entry name" value="Methylated DNA-protein cysteine methyltransferase domain"/>
    <property type="match status" value="1"/>
</dbReference>
<sequence length="156" mass="17236">MKNLLLHPTPIGTVGIVENGRAITDILFEEQLPGHAVRHTTLLLERAAKQLDEYFAGKRTSFDLPLEPEGTPYRKKIWQVLTEIPYGQTMTYGEIARRTGNPQASRAVGGANHHNPIPIVIPCHRVIGAGGKLTGYAGGLPRKEFLLALERNRLPK</sequence>
<dbReference type="GO" id="GO:0005737">
    <property type="term" value="C:cytoplasm"/>
    <property type="evidence" value="ECO:0007669"/>
    <property type="project" value="UniProtKB-SubCell"/>
</dbReference>
<comment type="miscellaneous">
    <text evidence="8">This enzyme catalyzes only one turnover and therefore is not strictly catalytic. According to one definition, an enzyme is a biocatalyst that acts repeatedly and over many reaction cycles.</text>
</comment>
<organism evidence="11 12">
    <name type="scientific">Alistipes putredinis</name>
    <dbReference type="NCBI Taxonomy" id="28117"/>
    <lineage>
        <taxon>Bacteria</taxon>
        <taxon>Pseudomonadati</taxon>
        <taxon>Bacteroidota</taxon>
        <taxon>Bacteroidia</taxon>
        <taxon>Bacteroidales</taxon>
        <taxon>Rikenellaceae</taxon>
        <taxon>Alistipes</taxon>
    </lineage>
</organism>
<dbReference type="InterPro" id="IPR014048">
    <property type="entry name" value="MethylDNA_cys_MeTrfase_DNA-bd"/>
</dbReference>
<keyword evidence="6 8" id="KW-0234">DNA repair</keyword>
<dbReference type="InterPro" id="IPR023546">
    <property type="entry name" value="MGMT"/>
</dbReference>
<gene>
    <name evidence="11" type="ORF">BHV66_00045</name>
</gene>
<evidence type="ECO:0000313" key="11">
    <source>
        <dbReference type="EMBL" id="OKY96509.1"/>
    </source>
</evidence>
<dbReference type="InterPro" id="IPR036631">
    <property type="entry name" value="MGMT_N_sf"/>
</dbReference>
<feature type="domain" description="Methylated-DNA-[protein]-cysteine S-methyltransferase DNA binding" evidence="9">
    <location>
        <begin position="73"/>
        <end position="151"/>
    </location>
</feature>
<dbReference type="RefSeq" id="WP_022459772.1">
    <property type="nucleotide sequence ID" value="NZ_BAAFLA010000028.1"/>
</dbReference>
<keyword evidence="4 8" id="KW-0808">Transferase</keyword>
<evidence type="ECO:0000256" key="7">
    <source>
        <dbReference type="ARBA" id="ARBA00049348"/>
    </source>
</evidence>
<dbReference type="GO" id="GO:0032259">
    <property type="term" value="P:methylation"/>
    <property type="evidence" value="ECO:0007669"/>
    <property type="project" value="UniProtKB-KW"/>
</dbReference>
<proteinExistence type="inferred from homology"/>
<dbReference type="Pfam" id="PF01035">
    <property type="entry name" value="DNA_binding_1"/>
    <property type="match status" value="1"/>
</dbReference>
<keyword evidence="3 8" id="KW-0489">Methyltransferase</keyword>
<keyword evidence="2 8" id="KW-0963">Cytoplasm</keyword>
<dbReference type="GO" id="GO:0006307">
    <property type="term" value="P:DNA alkylation repair"/>
    <property type="evidence" value="ECO:0007669"/>
    <property type="project" value="UniProtKB-UniRule"/>
</dbReference>
<dbReference type="InterPro" id="IPR036217">
    <property type="entry name" value="MethylDNA_cys_MeTrfase_DNAb"/>
</dbReference>